<evidence type="ECO:0000256" key="9">
    <source>
        <dbReference type="ARBA" id="ARBA00025021"/>
    </source>
</evidence>
<evidence type="ECO:0000256" key="5">
    <source>
        <dbReference type="ARBA" id="ARBA00022741"/>
    </source>
</evidence>
<dbReference type="Pfam" id="PF01926">
    <property type="entry name" value="MMR_HSR1"/>
    <property type="match status" value="1"/>
</dbReference>
<dbReference type="PANTHER" id="PTHR45782:SF4">
    <property type="entry name" value="MITOCHONDRIAL RIBOSOME-ASSOCIATED GTPASE 1"/>
    <property type="match status" value="1"/>
</dbReference>
<evidence type="ECO:0000256" key="12">
    <source>
        <dbReference type="PIRSR" id="PIRSR006230-1"/>
    </source>
</evidence>
<dbReference type="Proteomes" id="UP000075683">
    <property type="component" value="Unassembled WGS sequence"/>
</dbReference>
<proteinExistence type="inferred from homology"/>
<keyword evidence="3 11" id="KW-0963">Cytoplasm</keyword>
<dbReference type="NCBIfam" id="TIGR03596">
    <property type="entry name" value="GTPase_YlqF"/>
    <property type="match status" value="1"/>
</dbReference>
<evidence type="ECO:0000256" key="3">
    <source>
        <dbReference type="ARBA" id="ARBA00022490"/>
    </source>
</evidence>
<comment type="function">
    <text evidence="11">Required for a late step of 50S ribosomal subunit assembly. Has GTPase activity.</text>
</comment>
<dbReference type="InterPro" id="IPR023179">
    <property type="entry name" value="GTP-bd_ortho_bundle_sf"/>
</dbReference>
<feature type="domain" description="CP-type G" evidence="13">
    <location>
        <begin position="15"/>
        <end position="179"/>
    </location>
</feature>
<evidence type="ECO:0000313" key="15">
    <source>
        <dbReference type="Proteomes" id="UP000075683"/>
    </source>
</evidence>
<feature type="binding site" evidence="12">
    <location>
        <begin position="59"/>
        <end position="62"/>
    </location>
    <ligand>
        <name>GTP</name>
        <dbReference type="ChEBI" id="CHEBI:37565"/>
    </ligand>
</feature>
<keyword evidence="4" id="KW-0690">Ribosome biogenesis</keyword>
<keyword evidence="5 11" id="KW-0547">Nucleotide-binding</keyword>
<dbReference type="PATRIC" id="fig|301148.3.peg.1817"/>
<dbReference type="CDD" id="cd01856">
    <property type="entry name" value="YlqF"/>
    <property type="match status" value="1"/>
</dbReference>
<keyword evidence="7" id="KW-0694">RNA-binding</keyword>
<dbReference type="FunFam" id="3.40.50.300:FF:000590">
    <property type="entry name" value="Ribosome biogenesis GTPase A"/>
    <property type="match status" value="1"/>
</dbReference>
<feature type="binding site" evidence="12">
    <location>
        <begin position="87"/>
        <end position="88"/>
    </location>
    <ligand>
        <name>GTP</name>
        <dbReference type="ChEBI" id="CHEBI:37565"/>
    </ligand>
</feature>
<evidence type="ECO:0000256" key="2">
    <source>
        <dbReference type="ARBA" id="ARBA00014898"/>
    </source>
</evidence>
<organism evidence="14 15">
    <name type="scientific">Caldibacillus debilis</name>
    <dbReference type="NCBI Taxonomy" id="301148"/>
    <lineage>
        <taxon>Bacteria</taxon>
        <taxon>Bacillati</taxon>
        <taxon>Bacillota</taxon>
        <taxon>Bacilli</taxon>
        <taxon>Bacillales</taxon>
        <taxon>Bacillaceae</taxon>
        <taxon>Caldibacillus</taxon>
    </lineage>
</organism>
<dbReference type="GO" id="GO:0005525">
    <property type="term" value="F:GTP binding"/>
    <property type="evidence" value="ECO:0007669"/>
    <property type="project" value="UniProtKB-KW"/>
</dbReference>
<feature type="binding site" evidence="12">
    <location>
        <begin position="131"/>
        <end position="136"/>
    </location>
    <ligand>
        <name>GTP</name>
        <dbReference type="ChEBI" id="CHEBI:37565"/>
    </ligand>
</feature>
<evidence type="ECO:0000259" key="13">
    <source>
        <dbReference type="PROSITE" id="PS51721"/>
    </source>
</evidence>
<dbReference type="Gene3D" id="1.10.1580.10">
    <property type="match status" value="1"/>
</dbReference>
<reference evidence="14 15" key="1">
    <citation type="submission" date="2016-01" db="EMBL/GenBank/DDBJ databases">
        <title>Draft Genome Sequences of Seven Thermophilic Sporeformers Isolated from Foods.</title>
        <authorList>
            <person name="Berendsen E.M."/>
            <person name="Wells-Bennik M.H."/>
            <person name="Krawcyk A.O."/>
            <person name="De Jong A."/>
            <person name="Holsappel S."/>
            <person name="Eijlander R.T."/>
            <person name="Kuipers O.P."/>
        </authorList>
    </citation>
    <scope>NUCLEOTIDE SEQUENCE [LARGE SCALE GENOMIC DNA]</scope>
    <source>
        <strain evidence="14 15">B4135</strain>
    </source>
</reference>
<evidence type="ECO:0000256" key="10">
    <source>
        <dbReference type="ARBA" id="ARBA00025856"/>
    </source>
</evidence>
<gene>
    <name evidence="14" type="ORF">B4135_3771</name>
</gene>
<dbReference type="GO" id="GO:0003723">
    <property type="term" value="F:RNA binding"/>
    <property type="evidence" value="ECO:0007669"/>
    <property type="project" value="UniProtKB-KW"/>
</dbReference>
<accession>A0A150LAU7</accession>
<evidence type="ECO:0000256" key="6">
    <source>
        <dbReference type="ARBA" id="ARBA00022801"/>
    </source>
</evidence>
<dbReference type="InterPro" id="IPR006073">
    <property type="entry name" value="GTP-bd"/>
</dbReference>
<dbReference type="STRING" id="301148.B4135_3771"/>
<evidence type="ECO:0000313" key="14">
    <source>
        <dbReference type="EMBL" id="KYD09447.1"/>
    </source>
</evidence>
<comment type="subunit">
    <text evidence="10">Interacts with ctc. Interacts with the immature 50S ribosome subunit. 2 molecules of rbgA bind to one 50S subunit.</text>
</comment>
<dbReference type="InterPro" id="IPR027417">
    <property type="entry name" value="P-loop_NTPase"/>
</dbReference>
<dbReference type="FunFam" id="1.10.1580.10:FF:000003">
    <property type="entry name" value="Ribosome biogenesis GTPase A"/>
    <property type="match status" value="1"/>
</dbReference>
<sequence>MSTIQWFPGHMAKAKREVTEKLKLVDVVYELLDARVPLSSRNPLIDEIVREKPRILLLNKADLADPEKTERWLDYFRSRNMTALAINSQTGRGIAEIPSLSKKLVEDKFAKMRAKGLRPRPVRGMVLGIPNSGKSTLINRLAGRNAAKTGNVPGVTKSQQWIKVGPALELLDTPGILWPKFDDPEAGYKLALTGAIKDSVLNLQDIAAYAINFLRKEYPARLSDRYKLEQVPEDLQRVFDEIGKKRGCLMAGGQIDYDKTAEVIVRDVRSNKLGPLTFDLPPS</sequence>
<evidence type="ECO:0000256" key="8">
    <source>
        <dbReference type="ARBA" id="ARBA00023134"/>
    </source>
</evidence>
<comment type="subcellular location">
    <subcellularLocation>
        <location evidence="1 11">Cytoplasm</location>
    </subcellularLocation>
</comment>
<evidence type="ECO:0000256" key="11">
    <source>
        <dbReference type="PIRNR" id="PIRNR006230"/>
    </source>
</evidence>
<dbReference type="Gene3D" id="3.40.50.300">
    <property type="entry name" value="P-loop containing nucleotide triphosphate hydrolases"/>
    <property type="match status" value="1"/>
</dbReference>
<dbReference type="EMBL" id="LQYT01000130">
    <property type="protein sequence ID" value="KYD09447.1"/>
    <property type="molecule type" value="Genomic_DNA"/>
</dbReference>
<dbReference type="InterPro" id="IPR019991">
    <property type="entry name" value="GTP-bd_ribosome_bgen"/>
</dbReference>
<dbReference type="GO" id="GO:0006412">
    <property type="term" value="P:translation"/>
    <property type="evidence" value="ECO:0007669"/>
    <property type="project" value="TreeGrafter"/>
</dbReference>
<dbReference type="PANTHER" id="PTHR45782">
    <property type="entry name" value="MITOCHONDRIAL RIBOSOME-ASSOCIATED GTPASE 1"/>
    <property type="match status" value="1"/>
</dbReference>
<dbReference type="GO" id="GO:0003924">
    <property type="term" value="F:GTPase activity"/>
    <property type="evidence" value="ECO:0007669"/>
    <property type="project" value="TreeGrafter"/>
</dbReference>
<feature type="binding site" evidence="12">
    <location>
        <position position="175"/>
    </location>
    <ligand>
        <name>GTP</name>
        <dbReference type="ChEBI" id="CHEBI:37565"/>
    </ligand>
</feature>
<dbReference type="PIRSF" id="PIRSF006230">
    <property type="entry name" value="MG442"/>
    <property type="match status" value="1"/>
</dbReference>
<dbReference type="AlphaFoldDB" id="A0A150LAU7"/>
<evidence type="ECO:0000256" key="7">
    <source>
        <dbReference type="ARBA" id="ARBA00022884"/>
    </source>
</evidence>
<dbReference type="RefSeq" id="WP_061569954.1">
    <property type="nucleotide sequence ID" value="NZ_LQYT01000130.1"/>
</dbReference>
<dbReference type="GO" id="GO:0042254">
    <property type="term" value="P:ribosome biogenesis"/>
    <property type="evidence" value="ECO:0007669"/>
    <property type="project" value="UniProtKB-KW"/>
</dbReference>
<evidence type="ECO:0000256" key="1">
    <source>
        <dbReference type="ARBA" id="ARBA00004496"/>
    </source>
</evidence>
<dbReference type="GO" id="GO:0005737">
    <property type="term" value="C:cytoplasm"/>
    <property type="evidence" value="ECO:0007669"/>
    <property type="project" value="UniProtKB-SubCell"/>
</dbReference>
<comment type="function">
    <text evidence="9">Essential protein that is required for a late step of 50S ribosomal subunit assembly. Has GTPase activity that is stimulated by interaction with the immature 50S ribosome subunit. Binds to the 23S rRNA. Required for the association of ribosomal proteins rplP and rpmA with the large subunit.</text>
</comment>
<keyword evidence="6" id="KW-0378">Hydrolase</keyword>
<dbReference type="InterPro" id="IPR016478">
    <property type="entry name" value="GTPase_MTG1"/>
</dbReference>
<comment type="similarity">
    <text evidence="11">Belongs to the TRAFAC class YlqF/YawG GTPase family. MTG1 subfamily.</text>
</comment>
<dbReference type="InterPro" id="IPR030378">
    <property type="entry name" value="G_CP_dom"/>
</dbReference>
<dbReference type="OrthoDB" id="9779790at2"/>
<name>A0A150LAU7_9BACI</name>
<protein>
    <recommendedName>
        <fullName evidence="2 11">Ribosome biogenesis GTPase A</fullName>
    </recommendedName>
</protein>
<keyword evidence="8 11" id="KW-0342">GTP-binding</keyword>
<dbReference type="PROSITE" id="PS51721">
    <property type="entry name" value="G_CP"/>
    <property type="match status" value="1"/>
</dbReference>
<evidence type="ECO:0000256" key="4">
    <source>
        <dbReference type="ARBA" id="ARBA00022517"/>
    </source>
</evidence>
<dbReference type="SUPFAM" id="SSF52540">
    <property type="entry name" value="P-loop containing nucleoside triphosphate hydrolases"/>
    <property type="match status" value="1"/>
</dbReference>
<comment type="caution">
    <text evidence="14">The sequence shown here is derived from an EMBL/GenBank/DDBJ whole genome shotgun (WGS) entry which is preliminary data.</text>
</comment>